<dbReference type="EMBL" id="DVMJ01000007">
    <property type="protein sequence ID" value="HIU12610.1"/>
    <property type="molecule type" value="Genomic_DNA"/>
</dbReference>
<feature type="transmembrane region" description="Helical" evidence="1">
    <location>
        <begin position="86"/>
        <end position="109"/>
    </location>
</feature>
<dbReference type="AlphaFoldDB" id="A0A9D1KZB6"/>
<keyword evidence="1" id="KW-0472">Membrane</keyword>
<keyword evidence="1" id="KW-0812">Transmembrane</keyword>
<feature type="transmembrane region" description="Helical" evidence="1">
    <location>
        <begin position="59"/>
        <end position="79"/>
    </location>
</feature>
<evidence type="ECO:0000256" key="1">
    <source>
        <dbReference type="SAM" id="Phobius"/>
    </source>
</evidence>
<protein>
    <submittedName>
        <fullName evidence="2">CvpA family protein</fullName>
    </submittedName>
</protein>
<comment type="caution">
    <text evidence="2">The sequence shown here is derived from an EMBL/GenBank/DDBJ whole genome shotgun (WGS) entry which is preliminary data.</text>
</comment>
<sequence length="557" mass="62331">MRHVDFDQFFTRRTTSAWPKRPSLGKKGVILALVITLVAYLVTQYVLMIPMTWKNPTFLTQLAVFMVLFVILSAGLTATLPKYQKILLGVAALLVVYVVVGSLFSTALFHASSYQQQLVIDENADFYADNASITFDQIPVVDRESAMRLGDRQMGEIMDYVSQFDVADDYNQINYQGRPTRVTPLEYSGLIKWFNNFQDGLPAYIKVDMVSQEAEVVRLEEGMKYSESDKFFRNIHRYLFIHYPTLMFDTLSFEIDEQGIPHFVAPVYEYKIGLFGGKDIVGAVLVNAINGDHQYYDISEVPSWLDRVYPSEMVMTQLENWGKYTNGFWNTYFGQKGMLRPTDGYNYITIDDDIYFYTGLTSVMADQSNVGFALINLRTKEAKFYNIPGAEENSAMESAQGQVQHLGYTATFPILINSGGVPTYFMALKDGAALVKMYAFVSVENYNIVGTGESVAEAQEAYYSALAANGQSISDGELQLEEVRGAITDIASVVIDGNSQYYFRLEGSPLILMASIDQSNELPLLRAGDVVSVTYTATDGNAVAIHSIELVSEEGTQ</sequence>
<evidence type="ECO:0000313" key="3">
    <source>
        <dbReference type="Proteomes" id="UP000824175"/>
    </source>
</evidence>
<proteinExistence type="predicted"/>
<name>A0A9D1KZB6_9FIRM</name>
<accession>A0A9D1KZB6</accession>
<dbReference type="Proteomes" id="UP000824175">
    <property type="component" value="Unassembled WGS sequence"/>
</dbReference>
<reference evidence="2" key="1">
    <citation type="submission" date="2020-10" db="EMBL/GenBank/DDBJ databases">
        <authorList>
            <person name="Gilroy R."/>
        </authorList>
    </citation>
    <scope>NUCLEOTIDE SEQUENCE</scope>
    <source>
        <strain evidence="2">CHK195-11698</strain>
    </source>
</reference>
<keyword evidence="1" id="KW-1133">Transmembrane helix</keyword>
<reference evidence="2" key="2">
    <citation type="journal article" date="2021" name="PeerJ">
        <title>Extensive microbial diversity within the chicken gut microbiome revealed by metagenomics and culture.</title>
        <authorList>
            <person name="Gilroy R."/>
            <person name="Ravi A."/>
            <person name="Getino M."/>
            <person name="Pursley I."/>
            <person name="Horton D.L."/>
            <person name="Alikhan N.F."/>
            <person name="Baker D."/>
            <person name="Gharbi K."/>
            <person name="Hall N."/>
            <person name="Watson M."/>
            <person name="Adriaenssens E.M."/>
            <person name="Foster-Nyarko E."/>
            <person name="Jarju S."/>
            <person name="Secka A."/>
            <person name="Antonio M."/>
            <person name="Oren A."/>
            <person name="Chaudhuri R.R."/>
            <person name="La Ragione R."/>
            <person name="Hildebrand F."/>
            <person name="Pallen M.J."/>
        </authorList>
    </citation>
    <scope>NUCLEOTIDE SEQUENCE</scope>
    <source>
        <strain evidence="2">CHK195-11698</strain>
    </source>
</reference>
<gene>
    <name evidence="2" type="ORF">IAD15_00845</name>
</gene>
<organism evidence="2 3">
    <name type="scientific">Candidatus Fimiplasma intestinipullorum</name>
    <dbReference type="NCBI Taxonomy" id="2840825"/>
    <lineage>
        <taxon>Bacteria</taxon>
        <taxon>Bacillati</taxon>
        <taxon>Bacillota</taxon>
        <taxon>Clostridia</taxon>
        <taxon>Eubacteriales</taxon>
        <taxon>Candidatus Fimiplasma</taxon>
    </lineage>
</organism>
<feature type="transmembrane region" description="Helical" evidence="1">
    <location>
        <begin position="28"/>
        <end position="47"/>
    </location>
</feature>
<evidence type="ECO:0000313" key="2">
    <source>
        <dbReference type="EMBL" id="HIU12610.1"/>
    </source>
</evidence>